<dbReference type="SUPFAM" id="SSF56601">
    <property type="entry name" value="beta-lactamase/transpeptidase-like"/>
    <property type="match status" value="1"/>
</dbReference>
<dbReference type="PANTHER" id="PTHR35333">
    <property type="entry name" value="BETA-LACTAMASE"/>
    <property type="match status" value="1"/>
</dbReference>
<proteinExistence type="predicted"/>
<dbReference type="PANTHER" id="PTHR35333:SF3">
    <property type="entry name" value="BETA-LACTAMASE-TYPE TRANSPEPTIDASE FOLD CONTAINING PROTEIN"/>
    <property type="match status" value="1"/>
</dbReference>
<feature type="signal peptide" evidence="2">
    <location>
        <begin position="1"/>
        <end position="20"/>
    </location>
</feature>
<feature type="region of interest" description="Disordered" evidence="1">
    <location>
        <begin position="32"/>
        <end position="51"/>
    </location>
</feature>
<name>A0A7Y9GIH1_9ACTN</name>
<evidence type="ECO:0000313" key="5">
    <source>
        <dbReference type="Proteomes" id="UP000591272"/>
    </source>
</evidence>
<dbReference type="GO" id="GO:0030655">
    <property type="term" value="P:beta-lactam antibiotic catabolic process"/>
    <property type="evidence" value="ECO:0007669"/>
    <property type="project" value="InterPro"/>
</dbReference>
<evidence type="ECO:0000256" key="2">
    <source>
        <dbReference type="SAM" id="SignalP"/>
    </source>
</evidence>
<accession>A0A7Y9GIH1</accession>
<evidence type="ECO:0000313" key="4">
    <source>
        <dbReference type="EMBL" id="NYE15965.1"/>
    </source>
</evidence>
<dbReference type="InterPro" id="IPR000871">
    <property type="entry name" value="Beta-lactam_class-A"/>
</dbReference>
<dbReference type="RefSeq" id="WP_179836578.1">
    <property type="nucleotide sequence ID" value="NZ_BMRD01000004.1"/>
</dbReference>
<evidence type="ECO:0000256" key="1">
    <source>
        <dbReference type="SAM" id="MobiDB-lite"/>
    </source>
</evidence>
<organism evidence="4 5">
    <name type="scientific">Actinomadura citrea</name>
    <dbReference type="NCBI Taxonomy" id="46158"/>
    <lineage>
        <taxon>Bacteria</taxon>
        <taxon>Bacillati</taxon>
        <taxon>Actinomycetota</taxon>
        <taxon>Actinomycetes</taxon>
        <taxon>Streptosporangiales</taxon>
        <taxon>Thermomonosporaceae</taxon>
        <taxon>Actinomadura</taxon>
    </lineage>
</organism>
<comment type="caution">
    <text evidence="4">The sequence shown here is derived from an EMBL/GenBank/DDBJ whole genome shotgun (WGS) entry which is preliminary data.</text>
</comment>
<dbReference type="EMBL" id="JACCBT010000001">
    <property type="protein sequence ID" value="NYE15965.1"/>
    <property type="molecule type" value="Genomic_DNA"/>
</dbReference>
<dbReference type="InterPro" id="IPR045155">
    <property type="entry name" value="Beta-lactam_cat"/>
</dbReference>
<feature type="chain" id="PRO_5038797800" description="Beta-lactamase class A catalytic domain-containing protein" evidence="2">
    <location>
        <begin position="21"/>
        <end position="295"/>
    </location>
</feature>
<reference evidence="4 5" key="1">
    <citation type="submission" date="2020-07" db="EMBL/GenBank/DDBJ databases">
        <title>Sequencing the genomes of 1000 actinobacteria strains.</title>
        <authorList>
            <person name="Klenk H.-P."/>
        </authorList>
    </citation>
    <scope>NUCLEOTIDE SEQUENCE [LARGE SCALE GENOMIC DNA]</scope>
    <source>
        <strain evidence="4 5">DSM 43461</strain>
    </source>
</reference>
<dbReference type="GO" id="GO:0046677">
    <property type="term" value="P:response to antibiotic"/>
    <property type="evidence" value="ECO:0007669"/>
    <property type="project" value="InterPro"/>
</dbReference>
<sequence>MRRAVLLAGAVLAATAILVARSTTFVREPTAAPTMAATTPAPRRQATTPTFTRSQREELTRALHRYLDGRPGDLSISVREVSTGLSYSYGGSLRTATASIVKVDIVMAVLLRAQDERRALTSTEKALAERAIKVSDNDAAGALWRSIGGGDGLASANERLGLRDTKPGPGGSWGSTTTSAADQIRLLAALTSADGPLGFSGRRYVRHLMGEVVPEQAWGVGAAGTGAEVKNGWLPRERHGHAWTVNSIGIVRAAGRTFLLAALSERGATLRDGIEAVEHACKTVAAAFTRGSIET</sequence>
<protein>
    <recommendedName>
        <fullName evidence="3">Beta-lactamase class A catalytic domain-containing protein</fullName>
    </recommendedName>
</protein>
<dbReference type="InterPro" id="IPR012338">
    <property type="entry name" value="Beta-lactam/transpept-like"/>
</dbReference>
<dbReference type="Gene3D" id="3.40.710.10">
    <property type="entry name" value="DD-peptidase/beta-lactamase superfamily"/>
    <property type="match status" value="1"/>
</dbReference>
<dbReference type="Pfam" id="PF13354">
    <property type="entry name" value="Beta-lactamase2"/>
    <property type="match status" value="1"/>
</dbReference>
<keyword evidence="2" id="KW-0732">Signal</keyword>
<keyword evidence="5" id="KW-1185">Reference proteome</keyword>
<dbReference type="Proteomes" id="UP000591272">
    <property type="component" value="Unassembled WGS sequence"/>
</dbReference>
<evidence type="ECO:0000259" key="3">
    <source>
        <dbReference type="Pfam" id="PF13354"/>
    </source>
</evidence>
<gene>
    <name evidence="4" type="ORF">BJ999_006261</name>
</gene>
<feature type="domain" description="Beta-lactamase class A catalytic" evidence="3">
    <location>
        <begin position="125"/>
        <end position="263"/>
    </location>
</feature>
<dbReference type="GO" id="GO:0008800">
    <property type="term" value="F:beta-lactamase activity"/>
    <property type="evidence" value="ECO:0007669"/>
    <property type="project" value="InterPro"/>
</dbReference>
<dbReference type="AlphaFoldDB" id="A0A7Y9GIH1"/>